<dbReference type="EMBL" id="VUJU01001396">
    <property type="protein sequence ID" value="KAF0765457.1"/>
    <property type="molecule type" value="Genomic_DNA"/>
</dbReference>
<reference evidence="3 4" key="1">
    <citation type="submission" date="2019-08" db="EMBL/GenBank/DDBJ databases">
        <title>Whole genome of Aphis craccivora.</title>
        <authorList>
            <person name="Voronova N.V."/>
            <person name="Shulinski R.S."/>
            <person name="Bandarenka Y.V."/>
            <person name="Zhorov D.G."/>
            <person name="Warner D."/>
        </authorList>
    </citation>
    <scope>NUCLEOTIDE SEQUENCE [LARGE SCALE GENOMIC DNA]</scope>
    <source>
        <strain evidence="3">180601</strain>
        <tissue evidence="3">Whole Body</tissue>
    </source>
</reference>
<dbReference type="Proteomes" id="UP000478052">
    <property type="component" value="Unassembled WGS sequence"/>
</dbReference>
<evidence type="ECO:0000313" key="3">
    <source>
        <dbReference type="EMBL" id="KAF0773650.1"/>
    </source>
</evidence>
<keyword evidence="4" id="KW-1185">Reference proteome</keyword>
<accession>A0A6G0ZPZ3</accession>
<proteinExistence type="predicted"/>
<comment type="caution">
    <text evidence="3">The sequence shown here is derived from an EMBL/GenBank/DDBJ whole genome shotgun (WGS) entry which is preliminary data.</text>
</comment>
<dbReference type="EMBL" id="VUJU01000041">
    <property type="protein sequence ID" value="KAF0773650.1"/>
    <property type="molecule type" value="Genomic_DNA"/>
</dbReference>
<sequence length="10" mass="1177">MFMSVLSIYS</sequence>
<evidence type="ECO:0000313" key="4">
    <source>
        <dbReference type="Proteomes" id="UP000478052"/>
    </source>
</evidence>
<evidence type="ECO:0000313" key="1">
    <source>
        <dbReference type="EMBL" id="KAF0754662.1"/>
    </source>
</evidence>
<evidence type="ECO:0000313" key="2">
    <source>
        <dbReference type="EMBL" id="KAF0765457.1"/>
    </source>
</evidence>
<dbReference type="EMBL" id="VUJU01004351">
    <property type="protein sequence ID" value="KAF0754662.1"/>
    <property type="molecule type" value="Genomic_DNA"/>
</dbReference>
<name>A0A6G0ZPZ3_APHCR</name>
<gene>
    <name evidence="3" type="ORF">FWK35_00003473</name>
    <name evidence="2" type="ORF">FWK35_00012296</name>
    <name evidence="1" type="ORF">FWK35_00015897</name>
</gene>
<organism evidence="3 4">
    <name type="scientific">Aphis craccivora</name>
    <name type="common">Cowpea aphid</name>
    <dbReference type="NCBI Taxonomy" id="307492"/>
    <lineage>
        <taxon>Eukaryota</taxon>
        <taxon>Metazoa</taxon>
        <taxon>Ecdysozoa</taxon>
        <taxon>Arthropoda</taxon>
        <taxon>Hexapoda</taxon>
        <taxon>Insecta</taxon>
        <taxon>Pterygota</taxon>
        <taxon>Neoptera</taxon>
        <taxon>Paraneoptera</taxon>
        <taxon>Hemiptera</taxon>
        <taxon>Sternorrhyncha</taxon>
        <taxon>Aphidomorpha</taxon>
        <taxon>Aphidoidea</taxon>
        <taxon>Aphididae</taxon>
        <taxon>Aphidini</taxon>
        <taxon>Aphis</taxon>
        <taxon>Aphis</taxon>
    </lineage>
</organism>
<protein>
    <submittedName>
        <fullName evidence="3">Uncharacterized protein</fullName>
    </submittedName>
</protein>